<keyword evidence="2" id="KW-0012">Acyltransferase</keyword>
<reference evidence="5" key="1">
    <citation type="journal article" date="2019" name="Int. J. Syst. Evol. Microbiol.">
        <title>The Global Catalogue of Microorganisms (GCM) 10K type strain sequencing project: providing services to taxonomists for standard genome sequencing and annotation.</title>
        <authorList>
            <consortium name="The Broad Institute Genomics Platform"/>
            <consortium name="The Broad Institute Genome Sequencing Center for Infectious Disease"/>
            <person name="Wu L."/>
            <person name="Ma J."/>
        </authorList>
    </citation>
    <scope>NUCLEOTIDE SEQUENCE [LARGE SCALE GENOMIC DNA]</scope>
    <source>
        <strain evidence="5">JCM 9377</strain>
    </source>
</reference>
<dbReference type="InterPro" id="IPR016181">
    <property type="entry name" value="Acyl_CoA_acyltransferase"/>
</dbReference>
<name>A0ABP6QAW4_9ACTN</name>
<evidence type="ECO:0000313" key="4">
    <source>
        <dbReference type="EMBL" id="GAA3209054.1"/>
    </source>
</evidence>
<sequence length="178" mass="19742">MSVEISKAGAEAVERLRGLWLELHHHHQSVQPGWEYKGDEASWEARREAYLRRLAGDGSFVLLAEDAGELVGYLLVEVKTEPDDTWTGDDRFAHVHSLSIVPAGRGQGLGTRLLDRMEEELAADGVEDIWIDALTGNEQAIKLYERRGFRPAVVYLAKLGKAEPGKAKPGKAELRTKA</sequence>
<dbReference type="Pfam" id="PF00583">
    <property type="entry name" value="Acetyltransf_1"/>
    <property type="match status" value="1"/>
</dbReference>
<proteinExistence type="predicted"/>
<evidence type="ECO:0000256" key="2">
    <source>
        <dbReference type="ARBA" id="ARBA00023315"/>
    </source>
</evidence>
<evidence type="ECO:0000313" key="5">
    <source>
        <dbReference type="Proteomes" id="UP001501237"/>
    </source>
</evidence>
<dbReference type="Proteomes" id="UP001501237">
    <property type="component" value="Unassembled WGS sequence"/>
</dbReference>
<dbReference type="SUPFAM" id="SSF55729">
    <property type="entry name" value="Acyl-CoA N-acyltransferases (Nat)"/>
    <property type="match status" value="1"/>
</dbReference>
<protein>
    <recommendedName>
        <fullName evidence="3">N-acetyltransferase domain-containing protein</fullName>
    </recommendedName>
</protein>
<accession>A0ABP6QAW4</accession>
<dbReference type="PANTHER" id="PTHR43877:SF2">
    <property type="entry name" value="AMINOALKYLPHOSPHONATE N-ACETYLTRANSFERASE-RELATED"/>
    <property type="match status" value="1"/>
</dbReference>
<organism evidence="4 5">
    <name type="scientific">Actinocorallia longicatena</name>
    <dbReference type="NCBI Taxonomy" id="111803"/>
    <lineage>
        <taxon>Bacteria</taxon>
        <taxon>Bacillati</taxon>
        <taxon>Actinomycetota</taxon>
        <taxon>Actinomycetes</taxon>
        <taxon>Streptosporangiales</taxon>
        <taxon>Thermomonosporaceae</taxon>
        <taxon>Actinocorallia</taxon>
    </lineage>
</organism>
<dbReference type="EMBL" id="BAAAUV010000005">
    <property type="protein sequence ID" value="GAA3209054.1"/>
    <property type="molecule type" value="Genomic_DNA"/>
</dbReference>
<gene>
    <name evidence="4" type="ORF">GCM10010468_26320</name>
</gene>
<dbReference type="InterPro" id="IPR000182">
    <property type="entry name" value="GNAT_dom"/>
</dbReference>
<dbReference type="CDD" id="cd04301">
    <property type="entry name" value="NAT_SF"/>
    <property type="match status" value="1"/>
</dbReference>
<dbReference type="RefSeq" id="WP_344826966.1">
    <property type="nucleotide sequence ID" value="NZ_BAAAUV010000005.1"/>
</dbReference>
<dbReference type="PROSITE" id="PS51186">
    <property type="entry name" value="GNAT"/>
    <property type="match status" value="1"/>
</dbReference>
<dbReference type="InterPro" id="IPR050832">
    <property type="entry name" value="Bact_Acetyltransf"/>
</dbReference>
<dbReference type="Gene3D" id="3.40.630.30">
    <property type="match status" value="1"/>
</dbReference>
<comment type="caution">
    <text evidence="4">The sequence shown here is derived from an EMBL/GenBank/DDBJ whole genome shotgun (WGS) entry which is preliminary data.</text>
</comment>
<evidence type="ECO:0000259" key="3">
    <source>
        <dbReference type="PROSITE" id="PS51186"/>
    </source>
</evidence>
<feature type="domain" description="N-acetyltransferase" evidence="3">
    <location>
        <begin position="3"/>
        <end position="169"/>
    </location>
</feature>
<keyword evidence="5" id="KW-1185">Reference proteome</keyword>
<keyword evidence="1" id="KW-0808">Transferase</keyword>
<dbReference type="PANTHER" id="PTHR43877">
    <property type="entry name" value="AMINOALKYLPHOSPHONATE N-ACETYLTRANSFERASE-RELATED-RELATED"/>
    <property type="match status" value="1"/>
</dbReference>
<evidence type="ECO:0000256" key="1">
    <source>
        <dbReference type="ARBA" id="ARBA00022679"/>
    </source>
</evidence>